<sequence>MCTKAARLTQRNRYNYNQFLLTLVISEITLRQLGNVTAPTSTNSERHQKKYRIRLTSMSKFNTYGCQI</sequence>
<organism evidence="1 2">
    <name type="scientific">Trichinella britovi</name>
    <name type="common">Parasitic roundworm</name>
    <dbReference type="NCBI Taxonomy" id="45882"/>
    <lineage>
        <taxon>Eukaryota</taxon>
        <taxon>Metazoa</taxon>
        <taxon>Ecdysozoa</taxon>
        <taxon>Nematoda</taxon>
        <taxon>Enoplea</taxon>
        <taxon>Dorylaimia</taxon>
        <taxon>Trichinellida</taxon>
        <taxon>Trichinellidae</taxon>
        <taxon>Trichinella</taxon>
    </lineage>
</organism>
<evidence type="ECO:0000313" key="1">
    <source>
        <dbReference type="EMBL" id="KRY05157.1"/>
    </source>
</evidence>
<dbReference type="EMBL" id="JYDI01005160">
    <property type="protein sequence ID" value="KRY05157.1"/>
    <property type="molecule type" value="Genomic_DNA"/>
</dbReference>
<keyword evidence="2" id="KW-1185">Reference proteome</keyword>
<dbReference type="AlphaFoldDB" id="A0A0V0YXV1"/>
<reference evidence="1 2" key="1">
    <citation type="submission" date="2015-01" db="EMBL/GenBank/DDBJ databases">
        <title>Evolution of Trichinella species and genotypes.</title>
        <authorList>
            <person name="Korhonen P.K."/>
            <person name="Edoardo P."/>
            <person name="Giuseppe L.R."/>
            <person name="Gasser R.B."/>
        </authorList>
    </citation>
    <scope>NUCLEOTIDE SEQUENCE [LARGE SCALE GENOMIC DNA]</scope>
    <source>
        <strain evidence="1">ISS120</strain>
    </source>
</reference>
<proteinExistence type="predicted"/>
<accession>A0A0V0YXV1</accession>
<evidence type="ECO:0000313" key="2">
    <source>
        <dbReference type="Proteomes" id="UP000054653"/>
    </source>
</evidence>
<name>A0A0V0YXV1_TRIBR</name>
<protein>
    <submittedName>
        <fullName evidence="1">Uncharacterized protein</fullName>
    </submittedName>
</protein>
<dbReference type="Proteomes" id="UP000054653">
    <property type="component" value="Unassembled WGS sequence"/>
</dbReference>
<comment type="caution">
    <text evidence="1">The sequence shown here is derived from an EMBL/GenBank/DDBJ whole genome shotgun (WGS) entry which is preliminary data.</text>
</comment>
<gene>
    <name evidence="1" type="ORF">T03_5602</name>
</gene>